<dbReference type="AlphaFoldDB" id="A0A1H4JZ05"/>
<sequence length="106" mass="11957">MGIVFARATWHGDIAVSEVDPRSILFELKGSPAPTVRGLDVVGDLDERIGDLAPYNTMPVREPRYTTSIYCRSTLSDPRKRTIIRERYLTKLRRHKVVAVTGGPFE</sequence>
<organism evidence="1 2">
    <name type="scientific">Terriglobus roseus</name>
    <dbReference type="NCBI Taxonomy" id="392734"/>
    <lineage>
        <taxon>Bacteria</taxon>
        <taxon>Pseudomonadati</taxon>
        <taxon>Acidobacteriota</taxon>
        <taxon>Terriglobia</taxon>
        <taxon>Terriglobales</taxon>
        <taxon>Acidobacteriaceae</taxon>
        <taxon>Terriglobus</taxon>
    </lineage>
</organism>
<reference evidence="1 2" key="1">
    <citation type="submission" date="2016-10" db="EMBL/GenBank/DDBJ databases">
        <authorList>
            <person name="de Groot N.N."/>
        </authorList>
    </citation>
    <scope>NUCLEOTIDE SEQUENCE [LARGE SCALE GENOMIC DNA]</scope>
    <source>
        <strain evidence="1 2">AB35.6</strain>
    </source>
</reference>
<evidence type="ECO:0000313" key="2">
    <source>
        <dbReference type="Proteomes" id="UP000182409"/>
    </source>
</evidence>
<dbReference type="Proteomes" id="UP000182409">
    <property type="component" value="Unassembled WGS sequence"/>
</dbReference>
<proteinExistence type="predicted"/>
<evidence type="ECO:0000313" key="1">
    <source>
        <dbReference type="EMBL" id="SEB51539.1"/>
    </source>
</evidence>
<gene>
    <name evidence="1" type="ORF">SAMN05443244_0907</name>
</gene>
<name>A0A1H4JZ05_9BACT</name>
<accession>A0A1H4JZ05</accession>
<dbReference type="EMBL" id="FNSD01000001">
    <property type="protein sequence ID" value="SEB51539.1"/>
    <property type="molecule type" value="Genomic_DNA"/>
</dbReference>
<protein>
    <submittedName>
        <fullName evidence="1">Uncharacterized protein</fullName>
    </submittedName>
</protein>